<dbReference type="OrthoDB" id="731074at2759"/>
<feature type="compositionally biased region" description="Low complexity" evidence="1">
    <location>
        <begin position="284"/>
        <end position="294"/>
    </location>
</feature>
<dbReference type="PANTHER" id="PTHR31972">
    <property type="entry name" value="EXPRESSED PROTEIN"/>
    <property type="match status" value="1"/>
</dbReference>
<sequence>MSQILWSAMHDSIGIPACFSSGEKPADGPATVIRSGQSVSMAVYRTKIAGQCRLITVTWCKNMLQHGLYVSVEGIEGEEHHRCKIELKAWYFWKKQGSKNFMVDGKTVHVVWDLKAAKFNSETEPQSDYYVAIVCEEEVVLVVGDLKKDAFRKTGCRPALTEPTLVSRKEHVSGKRKFSTRAKFQEKGNIHELSIECNHAVSNDNSFGGFDPKMEIKVDGNLVIHIKHLQWKFRGNESIRVNNTEIEVYWDVHDWLFSSGTRHGLFIFSPISSSAPQTSTLKISSAPSSSTRLSTQEVNSASEEDKKAGTVAKEFRREIRVQVDRQGRWGSSLWFKALTKSERVEKKKASSVGNFSDQHRDPR</sequence>
<feature type="region of interest" description="Disordered" evidence="1">
    <location>
        <begin position="275"/>
        <end position="310"/>
    </location>
</feature>
<dbReference type="AlphaFoldDB" id="A0A6A1VML9"/>
<dbReference type="InterPro" id="IPR008586">
    <property type="entry name" value="DUF868_pln"/>
</dbReference>
<dbReference type="PANTHER" id="PTHR31972:SF11">
    <property type="entry name" value="DUF868 DOMAIN-CONTAINING PROTEIN"/>
    <property type="match status" value="1"/>
</dbReference>
<organism evidence="2 3">
    <name type="scientific">Morella rubra</name>
    <name type="common">Chinese bayberry</name>
    <dbReference type="NCBI Taxonomy" id="262757"/>
    <lineage>
        <taxon>Eukaryota</taxon>
        <taxon>Viridiplantae</taxon>
        <taxon>Streptophyta</taxon>
        <taxon>Embryophyta</taxon>
        <taxon>Tracheophyta</taxon>
        <taxon>Spermatophyta</taxon>
        <taxon>Magnoliopsida</taxon>
        <taxon>eudicotyledons</taxon>
        <taxon>Gunneridae</taxon>
        <taxon>Pentapetalae</taxon>
        <taxon>rosids</taxon>
        <taxon>fabids</taxon>
        <taxon>Fagales</taxon>
        <taxon>Myricaceae</taxon>
        <taxon>Morella</taxon>
    </lineage>
</organism>
<keyword evidence="3" id="KW-1185">Reference proteome</keyword>
<evidence type="ECO:0008006" key="4">
    <source>
        <dbReference type="Google" id="ProtNLM"/>
    </source>
</evidence>
<comment type="caution">
    <text evidence="2">The sequence shown here is derived from an EMBL/GenBank/DDBJ whole genome shotgun (WGS) entry which is preliminary data.</text>
</comment>
<name>A0A6A1VML9_9ROSI</name>
<evidence type="ECO:0000313" key="3">
    <source>
        <dbReference type="Proteomes" id="UP000516437"/>
    </source>
</evidence>
<evidence type="ECO:0000256" key="1">
    <source>
        <dbReference type="SAM" id="MobiDB-lite"/>
    </source>
</evidence>
<proteinExistence type="predicted"/>
<evidence type="ECO:0000313" key="2">
    <source>
        <dbReference type="EMBL" id="KAB1213146.1"/>
    </source>
</evidence>
<dbReference type="Pfam" id="PF05910">
    <property type="entry name" value="DUF868"/>
    <property type="match status" value="1"/>
</dbReference>
<protein>
    <recommendedName>
        <fullName evidence="4">DUF868 domain-containing protein</fullName>
    </recommendedName>
</protein>
<reference evidence="2 3" key="1">
    <citation type="journal article" date="2019" name="Plant Biotechnol. J.">
        <title>The red bayberry genome and genetic basis of sex determination.</title>
        <authorList>
            <person name="Jia H.M."/>
            <person name="Jia H.J."/>
            <person name="Cai Q.L."/>
            <person name="Wang Y."/>
            <person name="Zhao H.B."/>
            <person name="Yang W.F."/>
            <person name="Wang G.Y."/>
            <person name="Li Y.H."/>
            <person name="Zhan D.L."/>
            <person name="Shen Y.T."/>
            <person name="Niu Q.F."/>
            <person name="Chang L."/>
            <person name="Qiu J."/>
            <person name="Zhao L."/>
            <person name="Xie H.B."/>
            <person name="Fu W.Y."/>
            <person name="Jin J."/>
            <person name="Li X.W."/>
            <person name="Jiao Y."/>
            <person name="Zhou C.C."/>
            <person name="Tu T."/>
            <person name="Chai C.Y."/>
            <person name="Gao J.L."/>
            <person name="Fan L.J."/>
            <person name="van de Weg E."/>
            <person name="Wang J.Y."/>
            <person name="Gao Z.S."/>
        </authorList>
    </citation>
    <scope>NUCLEOTIDE SEQUENCE [LARGE SCALE GENOMIC DNA]</scope>
    <source>
        <tissue evidence="2">Leaves</tissue>
    </source>
</reference>
<accession>A0A6A1VML9</accession>
<feature type="region of interest" description="Disordered" evidence="1">
    <location>
        <begin position="342"/>
        <end position="363"/>
    </location>
</feature>
<gene>
    <name evidence="2" type="ORF">CJ030_MR5G015866</name>
</gene>
<dbReference type="Proteomes" id="UP000516437">
    <property type="component" value="Chromosome 5"/>
</dbReference>
<dbReference type="EMBL" id="RXIC02000023">
    <property type="protein sequence ID" value="KAB1213146.1"/>
    <property type="molecule type" value="Genomic_DNA"/>
</dbReference>